<feature type="compositionally biased region" description="Polar residues" evidence="1">
    <location>
        <begin position="520"/>
        <end position="533"/>
    </location>
</feature>
<reference evidence="2 3" key="1">
    <citation type="journal article" date="2020" name="ISME J.">
        <title>Uncovering the hidden diversity of litter-decomposition mechanisms in mushroom-forming fungi.</title>
        <authorList>
            <person name="Floudas D."/>
            <person name="Bentzer J."/>
            <person name="Ahren D."/>
            <person name="Johansson T."/>
            <person name="Persson P."/>
            <person name="Tunlid A."/>
        </authorList>
    </citation>
    <scope>NUCLEOTIDE SEQUENCE [LARGE SCALE GENOMIC DNA]</scope>
    <source>
        <strain evidence="2 3">CBS 101986</strain>
    </source>
</reference>
<feature type="region of interest" description="Disordered" evidence="1">
    <location>
        <begin position="341"/>
        <end position="415"/>
    </location>
</feature>
<keyword evidence="3" id="KW-1185">Reference proteome</keyword>
<evidence type="ECO:0000313" key="2">
    <source>
        <dbReference type="EMBL" id="KAF5329298.1"/>
    </source>
</evidence>
<comment type="caution">
    <text evidence="2">The sequence shown here is derived from an EMBL/GenBank/DDBJ whole genome shotgun (WGS) entry which is preliminary data.</text>
</comment>
<organism evidence="2 3">
    <name type="scientific">Psilocybe cf. subviscida</name>
    <dbReference type="NCBI Taxonomy" id="2480587"/>
    <lineage>
        <taxon>Eukaryota</taxon>
        <taxon>Fungi</taxon>
        <taxon>Dikarya</taxon>
        <taxon>Basidiomycota</taxon>
        <taxon>Agaricomycotina</taxon>
        <taxon>Agaricomycetes</taxon>
        <taxon>Agaricomycetidae</taxon>
        <taxon>Agaricales</taxon>
        <taxon>Agaricineae</taxon>
        <taxon>Strophariaceae</taxon>
        <taxon>Psilocybe</taxon>
    </lineage>
</organism>
<dbReference type="OrthoDB" id="3268823at2759"/>
<sequence>MNTNTNNDNTDSNTKAFNMNSMGKALDTPVDEWASSTLSALGSTTSASESTSTASPARAIYPSTMTTHPTMSATPTLGSASTGTPVYSHKFPNPNPTNTTSGLSGSDELPPPVPSKNNPFLEDHHNDGHKAGMTELTTGTTSVPSTSTFSPDIDLAAPAPTFGKELTTASTSTSTAHPDVHFAPTPATTHVPAAHNMESASTVTTPGLHVPGAYPGMEKERMTDGDLAMAKAATAVALERAKELARSTGETMMDVVDTVLPAVKAYMPSAQTTKEAAINAGQATANAGVAAGQTVGNTAANAASNIPEVHPVDTTKSYLSSAGDVIRGYVPASVGAYLPGSAQPTTTLPSQETGQNAHPASSSGVGTLPGPPGEIGVAVLPDERTGGKDISDLLHSTPNSQAEHKPTHLGGVGTLPGEAGESGVAVLPEERNRSKLPSSQAGLGLPGAKDEAGVAVLPIERGAEEHHNAVAFIERPSKFTTDNDDLLSPTPGSNAASTLNGASANASIRTLVGSRKEQLEQNSNPITTTTNTVPHPEPNAIPNPALNEDNKTSFKSSADAPVPAPALTTAAAPVSLVGGVIGATTATTDGDGNAGVDGVGYAHGLTREDQHAHAAPAESHVERKNRQEAQHQDSTTATQGHGSPFNAADANTTSHTKSESTSSNSSAGKKPSLFNKMKGEMKVLSGKIGHNEDKIEEGRRMMGKPLN</sequence>
<feature type="compositionally biased region" description="Basic and acidic residues" evidence="1">
    <location>
        <begin position="121"/>
        <end position="132"/>
    </location>
</feature>
<proteinExistence type="predicted"/>
<feature type="compositionally biased region" description="Low complexity" evidence="1">
    <location>
        <begin position="652"/>
        <end position="672"/>
    </location>
</feature>
<evidence type="ECO:0000313" key="3">
    <source>
        <dbReference type="Proteomes" id="UP000567179"/>
    </source>
</evidence>
<protein>
    <submittedName>
        <fullName evidence="2">Uncharacterized protein</fullName>
    </submittedName>
</protein>
<gene>
    <name evidence="2" type="ORF">D9619_009414</name>
</gene>
<feature type="region of interest" description="Disordered" evidence="1">
    <location>
        <begin position="64"/>
        <end position="149"/>
    </location>
</feature>
<accession>A0A8H5BTZ9</accession>
<feature type="compositionally biased region" description="Basic and acidic residues" evidence="1">
    <location>
        <begin position="381"/>
        <end position="392"/>
    </location>
</feature>
<dbReference type="EMBL" id="JAACJJ010000002">
    <property type="protein sequence ID" value="KAF5329298.1"/>
    <property type="molecule type" value="Genomic_DNA"/>
</dbReference>
<feature type="compositionally biased region" description="Basic and acidic residues" evidence="1">
    <location>
        <begin position="619"/>
        <end position="631"/>
    </location>
</feature>
<feature type="region of interest" description="Disordered" evidence="1">
    <location>
        <begin position="609"/>
        <end position="707"/>
    </location>
</feature>
<feature type="compositionally biased region" description="Polar residues" evidence="1">
    <location>
        <begin position="64"/>
        <end position="85"/>
    </location>
</feature>
<name>A0A8H5BTZ9_9AGAR</name>
<dbReference type="AlphaFoldDB" id="A0A8H5BTZ9"/>
<evidence type="ECO:0000256" key="1">
    <source>
        <dbReference type="SAM" id="MobiDB-lite"/>
    </source>
</evidence>
<feature type="compositionally biased region" description="Polar residues" evidence="1">
    <location>
        <begin position="632"/>
        <end position="641"/>
    </location>
</feature>
<dbReference type="Proteomes" id="UP000567179">
    <property type="component" value="Unassembled WGS sequence"/>
</dbReference>
<feature type="compositionally biased region" description="Basic and acidic residues" evidence="1">
    <location>
        <begin position="689"/>
        <end position="700"/>
    </location>
</feature>
<feature type="compositionally biased region" description="Low complexity" evidence="1">
    <location>
        <begin position="134"/>
        <end position="149"/>
    </location>
</feature>
<feature type="region of interest" description="Disordered" evidence="1">
    <location>
        <begin position="515"/>
        <end position="562"/>
    </location>
</feature>
<feature type="compositionally biased region" description="Polar residues" evidence="1">
    <location>
        <begin position="342"/>
        <end position="365"/>
    </location>
</feature>